<evidence type="ECO:0000256" key="3">
    <source>
        <dbReference type="ARBA" id="ARBA00022614"/>
    </source>
</evidence>
<dbReference type="GO" id="GO:0016020">
    <property type="term" value="C:membrane"/>
    <property type="evidence" value="ECO:0007669"/>
    <property type="project" value="UniProtKB-SubCell"/>
</dbReference>
<evidence type="ECO:0000256" key="5">
    <source>
        <dbReference type="ARBA" id="ARBA00022737"/>
    </source>
</evidence>
<dbReference type="Gramene" id="PHT66562">
    <property type="protein sequence ID" value="PHT66562"/>
    <property type="gene ID" value="T459_30987"/>
</dbReference>
<evidence type="ECO:0000256" key="7">
    <source>
        <dbReference type="ARBA" id="ARBA00023136"/>
    </source>
</evidence>
<dbReference type="PANTHER" id="PTHR48007:SF4">
    <property type="entry name" value="LEUCINE-RICH REPEAT RECEPTOR-LIKE PROTEIN KINASE PXC1"/>
    <property type="match status" value="1"/>
</dbReference>
<keyword evidence="11" id="KW-1185">Reference proteome</keyword>
<dbReference type="InterPro" id="IPR046959">
    <property type="entry name" value="PRK1-6/SRF4-like"/>
</dbReference>
<keyword evidence="6 9" id="KW-1133">Transmembrane helix</keyword>
<dbReference type="InterPro" id="IPR032675">
    <property type="entry name" value="LRR_dom_sf"/>
</dbReference>
<dbReference type="Pfam" id="PF00560">
    <property type="entry name" value="LRR_1"/>
    <property type="match status" value="3"/>
</dbReference>
<evidence type="ECO:0000256" key="6">
    <source>
        <dbReference type="ARBA" id="ARBA00022989"/>
    </source>
</evidence>
<comment type="subcellular location">
    <subcellularLocation>
        <location evidence="1">Membrane</location>
        <topology evidence="1">Single-pass membrane protein</topology>
    </subcellularLocation>
</comment>
<dbReference type="Gene3D" id="3.80.10.10">
    <property type="entry name" value="Ribonuclease Inhibitor"/>
    <property type="match status" value="1"/>
</dbReference>
<evidence type="ECO:0000256" key="1">
    <source>
        <dbReference type="ARBA" id="ARBA00004167"/>
    </source>
</evidence>
<comment type="caution">
    <text evidence="10">The sequence shown here is derived from an EMBL/GenBank/DDBJ whole genome shotgun (WGS) entry which is preliminary data.</text>
</comment>
<dbReference type="STRING" id="4072.A0A2G2Y9Z5"/>
<keyword evidence="7 9" id="KW-0472">Membrane</keyword>
<dbReference type="SUPFAM" id="SSF52058">
    <property type="entry name" value="L domain-like"/>
    <property type="match status" value="1"/>
</dbReference>
<evidence type="ECO:0000256" key="8">
    <source>
        <dbReference type="ARBA" id="ARBA00023180"/>
    </source>
</evidence>
<dbReference type="InterPro" id="IPR001611">
    <property type="entry name" value="Leu-rich_rpt"/>
</dbReference>
<keyword evidence="3" id="KW-0433">Leucine-rich repeat</keyword>
<name>A0A2G2Y9Z5_CAPAN</name>
<dbReference type="EMBL" id="AYRZ02000012">
    <property type="protein sequence ID" value="PHT66562.1"/>
    <property type="molecule type" value="Genomic_DNA"/>
</dbReference>
<proteinExistence type="inferred from homology"/>
<dbReference type="OMA" id="HRCYDES"/>
<keyword evidence="4 9" id="KW-0812">Transmembrane</keyword>
<protein>
    <submittedName>
        <fullName evidence="10">Uncharacterized protein</fullName>
    </submittedName>
</protein>
<gene>
    <name evidence="10" type="ORF">T459_30987</name>
</gene>
<dbReference type="Proteomes" id="UP000222542">
    <property type="component" value="Unassembled WGS sequence"/>
</dbReference>
<reference evidence="10 11" key="1">
    <citation type="journal article" date="2014" name="Nat. Genet.">
        <title>Genome sequence of the hot pepper provides insights into the evolution of pungency in Capsicum species.</title>
        <authorList>
            <person name="Kim S."/>
            <person name="Park M."/>
            <person name="Yeom S.I."/>
            <person name="Kim Y.M."/>
            <person name="Lee J.M."/>
            <person name="Lee H.A."/>
            <person name="Seo E."/>
            <person name="Choi J."/>
            <person name="Cheong K."/>
            <person name="Kim K.T."/>
            <person name="Jung K."/>
            <person name="Lee G.W."/>
            <person name="Oh S.K."/>
            <person name="Bae C."/>
            <person name="Kim S.B."/>
            <person name="Lee H.Y."/>
            <person name="Kim S.Y."/>
            <person name="Kim M.S."/>
            <person name="Kang B.C."/>
            <person name="Jo Y.D."/>
            <person name="Yang H.B."/>
            <person name="Jeong H.J."/>
            <person name="Kang W.H."/>
            <person name="Kwon J.K."/>
            <person name="Shin C."/>
            <person name="Lim J.Y."/>
            <person name="Park J.H."/>
            <person name="Huh J.H."/>
            <person name="Kim J.S."/>
            <person name="Kim B.D."/>
            <person name="Cohen O."/>
            <person name="Paran I."/>
            <person name="Suh M.C."/>
            <person name="Lee S.B."/>
            <person name="Kim Y.K."/>
            <person name="Shin Y."/>
            <person name="Noh S.J."/>
            <person name="Park J."/>
            <person name="Seo Y.S."/>
            <person name="Kwon S.Y."/>
            <person name="Kim H.A."/>
            <person name="Park J.M."/>
            <person name="Kim H.J."/>
            <person name="Choi S.B."/>
            <person name="Bosland P.W."/>
            <person name="Reeves G."/>
            <person name="Jo S.H."/>
            <person name="Lee B.W."/>
            <person name="Cho H.T."/>
            <person name="Choi H.S."/>
            <person name="Lee M.S."/>
            <person name="Yu Y."/>
            <person name="Do Choi Y."/>
            <person name="Park B.S."/>
            <person name="van Deynze A."/>
            <person name="Ashrafi H."/>
            <person name="Hill T."/>
            <person name="Kim W.T."/>
            <person name="Pai H.S."/>
            <person name="Ahn H.K."/>
            <person name="Yeam I."/>
            <person name="Giovannoni J.J."/>
            <person name="Rose J.K."/>
            <person name="Sorensen I."/>
            <person name="Lee S.J."/>
            <person name="Kim R.W."/>
            <person name="Choi I.Y."/>
            <person name="Choi B.S."/>
            <person name="Lim J.S."/>
            <person name="Lee Y.H."/>
            <person name="Choi D."/>
        </authorList>
    </citation>
    <scope>NUCLEOTIDE SEQUENCE [LARGE SCALE GENOMIC DNA]</scope>
    <source>
        <strain evidence="11">cv. CM334</strain>
    </source>
</reference>
<evidence type="ECO:0000313" key="10">
    <source>
        <dbReference type="EMBL" id="PHT66562.1"/>
    </source>
</evidence>
<reference evidence="10 11" key="2">
    <citation type="journal article" date="2017" name="Genome Biol.">
        <title>New reference genome sequences of hot pepper reveal the massive evolution of plant disease-resistance genes by retroduplication.</title>
        <authorList>
            <person name="Kim S."/>
            <person name="Park J."/>
            <person name="Yeom S.I."/>
            <person name="Kim Y.M."/>
            <person name="Seo E."/>
            <person name="Kim K.T."/>
            <person name="Kim M.S."/>
            <person name="Lee J.M."/>
            <person name="Cheong K."/>
            <person name="Shin H.S."/>
            <person name="Kim S.B."/>
            <person name="Han K."/>
            <person name="Lee J."/>
            <person name="Park M."/>
            <person name="Lee H.A."/>
            <person name="Lee H.Y."/>
            <person name="Lee Y."/>
            <person name="Oh S."/>
            <person name="Lee J.H."/>
            <person name="Choi E."/>
            <person name="Choi E."/>
            <person name="Lee S.E."/>
            <person name="Jeon J."/>
            <person name="Kim H."/>
            <person name="Choi G."/>
            <person name="Song H."/>
            <person name="Lee J."/>
            <person name="Lee S.C."/>
            <person name="Kwon J.K."/>
            <person name="Lee H.Y."/>
            <person name="Koo N."/>
            <person name="Hong Y."/>
            <person name="Kim R.W."/>
            <person name="Kang W.H."/>
            <person name="Huh J.H."/>
            <person name="Kang B.C."/>
            <person name="Yang T.J."/>
            <person name="Lee Y.H."/>
            <person name="Bennetzen J.L."/>
            <person name="Choi D."/>
        </authorList>
    </citation>
    <scope>NUCLEOTIDE SEQUENCE [LARGE SCALE GENOMIC DNA]</scope>
    <source>
        <strain evidence="11">cv. CM334</strain>
    </source>
</reference>
<evidence type="ECO:0000256" key="4">
    <source>
        <dbReference type="ARBA" id="ARBA00022692"/>
    </source>
</evidence>
<organism evidence="10 11">
    <name type="scientific">Capsicum annuum</name>
    <name type="common">Capsicum pepper</name>
    <dbReference type="NCBI Taxonomy" id="4072"/>
    <lineage>
        <taxon>Eukaryota</taxon>
        <taxon>Viridiplantae</taxon>
        <taxon>Streptophyta</taxon>
        <taxon>Embryophyta</taxon>
        <taxon>Tracheophyta</taxon>
        <taxon>Spermatophyta</taxon>
        <taxon>Magnoliopsida</taxon>
        <taxon>eudicotyledons</taxon>
        <taxon>Gunneridae</taxon>
        <taxon>Pentapetalae</taxon>
        <taxon>asterids</taxon>
        <taxon>lamiids</taxon>
        <taxon>Solanales</taxon>
        <taxon>Solanaceae</taxon>
        <taxon>Solanoideae</taxon>
        <taxon>Capsiceae</taxon>
        <taxon>Capsicum</taxon>
    </lineage>
</organism>
<evidence type="ECO:0000313" key="11">
    <source>
        <dbReference type="Proteomes" id="UP000222542"/>
    </source>
</evidence>
<feature type="transmembrane region" description="Helical" evidence="9">
    <location>
        <begin position="130"/>
        <end position="151"/>
    </location>
</feature>
<dbReference type="PANTHER" id="PTHR48007">
    <property type="entry name" value="LEUCINE-RICH REPEAT RECEPTOR-LIKE PROTEIN KINASE PXC1"/>
    <property type="match status" value="1"/>
</dbReference>
<accession>A0A2G2Y9Z5</accession>
<dbReference type="FunFam" id="3.80.10.10:FF:000111">
    <property type="entry name" value="LRR receptor-like serine/threonine-protein kinase ERECTA"/>
    <property type="match status" value="1"/>
</dbReference>
<evidence type="ECO:0000256" key="9">
    <source>
        <dbReference type="SAM" id="Phobius"/>
    </source>
</evidence>
<dbReference type="AlphaFoldDB" id="A0A2G2Y9Z5"/>
<keyword evidence="5" id="KW-0677">Repeat</keyword>
<sequence>MIGNLYLQKNRFSGSIPNSLGSCVSLRKINMAKNFLRGTIPVSLGSLPTLISLNLSENQLSGQIPKSLSNLKLNLLDFLNNQLTGAIPDSLSLDAYKGSFAGNNGFCSKNIKNFHRCYDESGKPKEWYTLLIYIMVAFIMVLISFVGYLNLK</sequence>
<keyword evidence="8" id="KW-0325">Glycoprotein</keyword>
<comment type="similarity">
    <text evidence="2">Belongs to the RLP family.</text>
</comment>
<evidence type="ECO:0000256" key="2">
    <source>
        <dbReference type="ARBA" id="ARBA00009592"/>
    </source>
</evidence>